<evidence type="ECO:0000313" key="1">
    <source>
        <dbReference type="EMBL" id="MBK0383575.1"/>
    </source>
</evidence>
<organism evidence="1 2">
    <name type="scientific">Pedobacter segetis</name>
    <dbReference type="NCBI Taxonomy" id="2793069"/>
    <lineage>
        <taxon>Bacteria</taxon>
        <taxon>Pseudomonadati</taxon>
        <taxon>Bacteroidota</taxon>
        <taxon>Sphingobacteriia</taxon>
        <taxon>Sphingobacteriales</taxon>
        <taxon>Sphingobacteriaceae</taxon>
        <taxon>Pedobacter</taxon>
    </lineage>
</organism>
<gene>
    <name evidence="1" type="ORF">I5M32_11460</name>
</gene>
<evidence type="ECO:0000313" key="2">
    <source>
        <dbReference type="Proteomes" id="UP000660024"/>
    </source>
</evidence>
<dbReference type="Proteomes" id="UP000660024">
    <property type="component" value="Unassembled WGS sequence"/>
</dbReference>
<name>A0ABS1BL09_9SPHI</name>
<comment type="caution">
    <text evidence="1">The sequence shown here is derived from an EMBL/GenBank/DDBJ whole genome shotgun (WGS) entry which is preliminary data.</text>
</comment>
<protein>
    <submittedName>
        <fullName evidence="1">Uncharacterized protein</fullName>
    </submittedName>
</protein>
<dbReference type="RefSeq" id="WP_200586415.1">
    <property type="nucleotide sequence ID" value="NZ_JAEHFY010000015.1"/>
</dbReference>
<dbReference type="EMBL" id="JAEHFY010000015">
    <property type="protein sequence ID" value="MBK0383575.1"/>
    <property type="molecule type" value="Genomic_DNA"/>
</dbReference>
<reference evidence="1 2" key="1">
    <citation type="submission" date="2020-12" db="EMBL/GenBank/DDBJ databases">
        <title>Bacterial novel species Pedobacter sp. SD-b isolated from soil.</title>
        <authorList>
            <person name="Jung H.-Y."/>
        </authorList>
    </citation>
    <scope>NUCLEOTIDE SEQUENCE [LARGE SCALE GENOMIC DNA]</scope>
    <source>
        <strain evidence="1 2">SD-b</strain>
    </source>
</reference>
<sequence>MKANVAQVLLCRWANRLWVISYGPHKPFGSSDKLYEIANDLKQIVREESVGGTSANRMIHRESMQLNIGPYFIDTNRNVRVLNPKEVPGRFTGTARHLTNPSEKLYIATMEEGFYEVDVNSLKTNTLYEDGNILKERNKTKDFSELLPGAHGKGLYSGQGVMVYSNNGDADAKAYSQFDIPSGVLAEWNGKDWKVIRRNQFVEVTGPGGIYGNKHPEIDPIWATGWDNKSILLGVRDYKKGWSFFRLPKASHSYDGAHGWNTEWPRIRDVGTSKKPDYLMTMHGMFWTFPGNFSSNLSAGIRPQSAYLKVIGDFTRWQNQLVFGCDDAAKNEFLNKRKIKGITTGPGQSNSNLWFTSLDQTQKLGPNTAEGAIWLKENVEANKPSEPFLFAGWENRNTWVLNEGNESVTLKIEVDINGDNNWELLQTLKAEPGKAINILFEAKQKGEWIRAISDKASILTFHLSYTDLSRFNNKISSIFNGIETVANSNYKAGLLYSLGDNRRILGVLSGEITKDVFKENGYYELNEQMQLVRKDDTKTADFIRDKFTFPKNNFSVEESSILIVDDKNRRWRLPLGESTFTDLTKNGLSRVCREVSTERDLMNLQGTFYELPAENADGFAKIRPITSHNLAIYDYASYRGMLVLTGIKNISKNAEHIITSNDGKAKVWVGAIDDLWQLGKPMGHGGPWKDSQVTKNIPSDPYLIGFYDKRSVSISHHSDKVVKFKIEVEPIGHGPWMLYKEVEVQPGKTFNYTFPDGFQARWIRFVSCDDCKATAWLNYE</sequence>
<keyword evidence="2" id="KW-1185">Reference proteome</keyword>
<proteinExistence type="predicted"/>
<accession>A0ABS1BL09</accession>